<sequence>MLPRTALRTAARRPRARPFSTTSSPSTWSGPRSLAGLPLDIAPEVAQAKAEGRAIVALESTLVTHGLPPPHSASLPKECEAILRGQGVTPATIAILNGRIKVGLEEEDLDYLAERGWEARKDKAMAEKMWKVGRRELAAAVVKRLDGGTTVSGTMAVAHLAGIKIFSTGGIGGVHRGAETSFDISSDLISLSDTPVAVVCAGSKSILDIGLTLEYLEAHAVPVAVYKTADREWPAFYTAESGFKAPMNLDSAREVAETIIMTDKLGLPSSLLLGNPIPAEYHDIGEELQRAVDQAVAESVENGMAKSGKQVTPWLLGRVAELSQGKSLESNKALIRNNVRVGGEIALEYARLLKESSPASSVFMPAPLPSASASAPAAPTAAVASDTPTPPASLVVAGVLAVDITMHPSSSSPLQTTAPGTVSLTLGGVAGNVAGAAHSLLSDTSKNEVMLVAPVADDLLGGVAKSGLAKRGMRDDGLISTSTSGTATCGILLDEKGDLLGGIADMGIATELRGKEILERIQSASPKLVCFDGNLSQEAIADLVTHCLDRSISTFFEPTSNAKALQLLRALEKKPQLASILPATSSYVSFSAPNIHELSHLYQHIAFSDHPLYNSAPWFDHVTVPAHDLSLRLPKWVIDEGVAQMAVRLISTSLFGSLFIKSGSRGVLVVQRVSGVDNVAAWSSLPSRKGTVVVRSSQPSEAIVLRHYPALELDERQVGTVTGAGDNLAGAILAGLVRGLSPFIPHELDRLVDVGQRAAVATLQSKEAVGDHSSLRALLP</sequence>
<reference evidence="8" key="1">
    <citation type="journal article" date="2014" name="Genome Announc.">
        <title>Draft genome sequence of Rhodosporidium toruloides CECT1137, an oleaginous yeast of biotechnological interest.</title>
        <authorList>
            <person name="Morin N."/>
            <person name="Calcas X."/>
            <person name="Devillers H."/>
            <person name="Durrens P."/>
            <person name="Sherman D.J."/>
            <person name="Nicaud J.-M."/>
            <person name="Neuveglise C."/>
        </authorList>
    </citation>
    <scope>NUCLEOTIDE SEQUENCE</scope>
    <source>
        <strain evidence="8">CECT1137</strain>
    </source>
</reference>
<dbReference type="HAMAP" id="MF_01876">
    <property type="entry name" value="PsiMP_glycosidase"/>
    <property type="match status" value="1"/>
</dbReference>
<feature type="domain" description="Carbohydrate kinase PfkB" evidence="7">
    <location>
        <begin position="396"/>
        <end position="604"/>
    </location>
</feature>
<evidence type="ECO:0000256" key="1">
    <source>
        <dbReference type="ARBA" id="ARBA00022723"/>
    </source>
</evidence>
<feature type="compositionally biased region" description="Low complexity" evidence="6">
    <location>
        <begin position="17"/>
        <end position="32"/>
    </location>
</feature>
<dbReference type="InterPro" id="IPR011611">
    <property type="entry name" value="PfkB_dom"/>
</dbReference>
<evidence type="ECO:0000259" key="7">
    <source>
        <dbReference type="Pfam" id="PF00294"/>
    </source>
</evidence>
<dbReference type="GO" id="GO:0016798">
    <property type="term" value="F:hydrolase activity, acting on glycosyl bonds"/>
    <property type="evidence" value="ECO:0007669"/>
    <property type="project" value="UniProtKB-KW"/>
</dbReference>
<keyword evidence="3" id="KW-0464">Manganese</keyword>
<feature type="region of interest" description="Disordered" evidence="6">
    <location>
        <begin position="1"/>
        <end position="32"/>
    </location>
</feature>
<dbReference type="GO" id="GO:0046872">
    <property type="term" value="F:metal ion binding"/>
    <property type="evidence" value="ECO:0007669"/>
    <property type="project" value="UniProtKB-KW"/>
</dbReference>
<gene>
    <name evidence="8" type="ORF">RHTO0S_04e00518g</name>
</gene>
<dbReference type="InterPro" id="IPR022830">
    <property type="entry name" value="Indigdn_synthA-like"/>
</dbReference>
<dbReference type="Pfam" id="PF00294">
    <property type="entry name" value="PfkB"/>
    <property type="match status" value="1"/>
</dbReference>
<keyword evidence="1" id="KW-0479">Metal-binding</keyword>
<evidence type="ECO:0000256" key="3">
    <source>
        <dbReference type="ARBA" id="ARBA00023211"/>
    </source>
</evidence>
<dbReference type="AlphaFoldDB" id="A0A061AN96"/>
<dbReference type="InterPro" id="IPR007342">
    <property type="entry name" value="PsuG"/>
</dbReference>
<dbReference type="Gene3D" id="3.40.1790.10">
    <property type="entry name" value="Indigoidine synthase domain"/>
    <property type="match status" value="1"/>
</dbReference>
<dbReference type="PANTHER" id="PTHR42909">
    <property type="entry name" value="ZGC:136858"/>
    <property type="match status" value="1"/>
</dbReference>
<dbReference type="InterPro" id="IPR029056">
    <property type="entry name" value="Ribokinase-like"/>
</dbReference>
<evidence type="ECO:0000256" key="2">
    <source>
        <dbReference type="ARBA" id="ARBA00022801"/>
    </source>
</evidence>
<organism evidence="8">
    <name type="scientific">Rhodotorula toruloides</name>
    <name type="common">Yeast</name>
    <name type="synonym">Rhodosporidium toruloides</name>
    <dbReference type="NCBI Taxonomy" id="5286"/>
    <lineage>
        <taxon>Eukaryota</taxon>
        <taxon>Fungi</taxon>
        <taxon>Dikarya</taxon>
        <taxon>Basidiomycota</taxon>
        <taxon>Pucciniomycotina</taxon>
        <taxon>Microbotryomycetes</taxon>
        <taxon>Sporidiobolales</taxon>
        <taxon>Sporidiobolaceae</taxon>
        <taxon>Rhodotorula</taxon>
    </lineage>
</organism>
<dbReference type="GO" id="GO:0004730">
    <property type="term" value="F:pseudouridylate synthase activity"/>
    <property type="evidence" value="ECO:0007669"/>
    <property type="project" value="InterPro"/>
</dbReference>
<keyword evidence="5" id="KW-0326">Glycosidase</keyword>
<proteinExistence type="inferred from homology"/>
<dbReference type="OrthoDB" id="198885at2759"/>
<keyword evidence="4" id="KW-0456">Lyase</keyword>
<accession>A0A061AN96</accession>
<protein>
    <submittedName>
        <fullName evidence="8">RHTO0S04e00518g1_1</fullName>
    </submittedName>
</protein>
<dbReference type="PANTHER" id="PTHR42909:SF1">
    <property type="entry name" value="CARBOHYDRATE KINASE PFKB DOMAIN-CONTAINING PROTEIN"/>
    <property type="match status" value="1"/>
</dbReference>
<dbReference type="Gene3D" id="3.40.1190.20">
    <property type="match status" value="1"/>
</dbReference>
<keyword evidence="2" id="KW-0378">Hydrolase</keyword>
<evidence type="ECO:0000256" key="5">
    <source>
        <dbReference type="ARBA" id="ARBA00023295"/>
    </source>
</evidence>
<dbReference type="Pfam" id="PF04227">
    <property type="entry name" value="Indigoidine_A"/>
    <property type="match status" value="1"/>
</dbReference>
<dbReference type="GO" id="GO:0005737">
    <property type="term" value="C:cytoplasm"/>
    <property type="evidence" value="ECO:0007669"/>
    <property type="project" value="TreeGrafter"/>
</dbReference>
<name>A0A061AN96_RHOTO</name>
<dbReference type="SUPFAM" id="SSF110581">
    <property type="entry name" value="Indigoidine synthase A-like"/>
    <property type="match status" value="1"/>
</dbReference>
<evidence type="ECO:0000256" key="4">
    <source>
        <dbReference type="ARBA" id="ARBA00023239"/>
    </source>
</evidence>
<dbReference type="EMBL" id="LK052939">
    <property type="protein sequence ID" value="CDR39066.1"/>
    <property type="molecule type" value="Genomic_DNA"/>
</dbReference>
<evidence type="ECO:0000256" key="6">
    <source>
        <dbReference type="SAM" id="MobiDB-lite"/>
    </source>
</evidence>
<dbReference type="SUPFAM" id="SSF53613">
    <property type="entry name" value="Ribokinase-like"/>
    <property type="match status" value="1"/>
</dbReference>
<evidence type="ECO:0000313" key="8">
    <source>
        <dbReference type="EMBL" id="CDR39066.1"/>
    </source>
</evidence>